<protein>
    <submittedName>
        <fullName evidence="2">AMP-binding protein</fullName>
    </submittedName>
</protein>
<accession>A0A563F043</accession>
<proteinExistence type="predicted"/>
<organism evidence="2 3">
    <name type="scientific">Lentzea tibetensis</name>
    <dbReference type="NCBI Taxonomy" id="2591470"/>
    <lineage>
        <taxon>Bacteria</taxon>
        <taxon>Bacillati</taxon>
        <taxon>Actinomycetota</taxon>
        <taxon>Actinomycetes</taxon>
        <taxon>Pseudonocardiales</taxon>
        <taxon>Pseudonocardiaceae</taxon>
        <taxon>Lentzea</taxon>
    </lineage>
</organism>
<reference evidence="2 3" key="1">
    <citation type="submission" date="2019-07" db="EMBL/GenBank/DDBJ databases">
        <title>Lentzea xizangensis sp. nov., isolated from Qinghai-Tibetan Plateau Soils.</title>
        <authorList>
            <person name="Huang J."/>
        </authorList>
    </citation>
    <scope>NUCLEOTIDE SEQUENCE [LARGE SCALE GENOMIC DNA]</scope>
    <source>
        <strain evidence="2 3">FXJ1.1311</strain>
    </source>
</reference>
<dbReference type="SUPFAM" id="SSF56801">
    <property type="entry name" value="Acetyl-CoA synthetase-like"/>
    <property type="match status" value="1"/>
</dbReference>
<evidence type="ECO:0000313" key="2">
    <source>
        <dbReference type="EMBL" id="TWP53346.1"/>
    </source>
</evidence>
<dbReference type="SUPFAM" id="SSF53720">
    <property type="entry name" value="ALDH-like"/>
    <property type="match status" value="1"/>
</dbReference>
<dbReference type="Gene3D" id="3.40.50.12780">
    <property type="entry name" value="N-terminal domain of ligase-like"/>
    <property type="match status" value="1"/>
</dbReference>
<evidence type="ECO:0000313" key="3">
    <source>
        <dbReference type="Proteomes" id="UP000316639"/>
    </source>
</evidence>
<sequence length="827" mass="91183">MNQHYWQGEWVSDTEADLRLDTLEDRTQQVITGPRLSPLVVMAAAERLIPKLGEHRGRLEAWGLGDAEIEGTLGTLAYALSRVELERKVTRELGGVDPARLARFDFRQPTYEAWVPLGLLAHVTSGNAAAAGVLSGIEGLLSGNLNVIKVSSDDSRFTADVLAALADEDPSGQIAARLVVLHFSSSRREWLSRMCGAADAVAVWGGEEAIAGVAELVRPGTRLVDWGPKLSFAYLTADNWSDVDALRAIATDICQNEQQSCSSPQVIYLDTEHDSDVFAFAARFAGVLGQVAAPAREPSQAEWAEINNTVVVTRLEEHLGLTQVHAGDHWRVLADTRSALRASPLYRTVWVKPLPRKQIAATLRPMRRYLQTVGLAASRPDTAALARTFVSVGAQRITVPGEMQGGYSGEPHDGVYALQRYSNRVSVKLDERFACDASLDDLDEVRQLAPPPVAVTPKTGFETLQSADDHADVYFRSGGSAGAPKLSAFTWADYDEHMRFGAESLLATGLDARTDRVMNLFFGGHMYGSFISFFSSLERMGAVQFPMGGEWHQLDNIAQSIVDNRVNTLLTAPSFVQRLFTEQGDLLRSYGGVRKIYYAGEHFAEQQIAWLREEFGVEVVRSAAYGSVDAGPMGYQCEHSSTRVHHLFTGLHTLEILDPDADQPVRGTQPGRLVFTAHTRRGQRLDRYEIGDLGRWVPGDCPCGRRTPRFELLGRVGDVFRIGAQTMNYRRFVAAAEDGFGYAGALQLVLSEHIEAEQLTVLLEQGKTHDLARAERAFLSQYKELSEGVEHDRLIRLRVESVPLDEFHRTATSGKLISVVDRRGRAI</sequence>
<dbReference type="AlphaFoldDB" id="A0A563F043"/>
<dbReference type="InterPro" id="IPR016161">
    <property type="entry name" value="Ald_DH/histidinol_DH"/>
</dbReference>
<dbReference type="PANTHER" id="PTHR43845:SF1">
    <property type="entry name" value="BLR5969 PROTEIN"/>
    <property type="match status" value="1"/>
</dbReference>
<dbReference type="InterPro" id="IPR008670">
    <property type="entry name" value="CoA_reduct_LuxC"/>
</dbReference>
<dbReference type="OrthoDB" id="580775at2"/>
<dbReference type="GO" id="GO:0008218">
    <property type="term" value="P:bioluminescence"/>
    <property type="evidence" value="ECO:0007669"/>
    <property type="project" value="InterPro"/>
</dbReference>
<dbReference type="Proteomes" id="UP000316639">
    <property type="component" value="Unassembled WGS sequence"/>
</dbReference>
<dbReference type="Pfam" id="PF05893">
    <property type="entry name" value="LuxC"/>
    <property type="match status" value="1"/>
</dbReference>
<dbReference type="GO" id="GO:0003995">
    <property type="term" value="F:acyl-CoA dehydrogenase activity"/>
    <property type="evidence" value="ECO:0007669"/>
    <property type="project" value="InterPro"/>
</dbReference>
<dbReference type="EMBL" id="VOBR01000003">
    <property type="protein sequence ID" value="TWP53346.1"/>
    <property type="molecule type" value="Genomic_DNA"/>
</dbReference>
<keyword evidence="1" id="KW-0521">NADP</keyword>
<name>A0A563F043_9PSEU</name>
<dbReference type="RefSeq" id="WP_146349757.1">
    <property type="nucleotide sequence ID" value="NZ_VOBR01000003.1"/>
</dbReference>
<comment type="caution">
    <text evidence="2">The sequence shown here is derived from an EMBL/GenBank/DDBJ whole genome shotgun (WGS) entry which is preliminary data.</text>
</comment>
<dbReference type="InterPro" id="IPR042099">
    <property type="entry name" value="ANL_N_sf"/>
</dbReference>
<keyword evidence="3" id="KW-1185">Reference proteome</keyword>
<gene>
    <name evidence="2" type="ORF">FKR81_05100</name>
</gene>
<evidence type="ECO:0000256" key="1">
    <source>
        <dbReference type="ARBA" id="ARBA00022857"/>
    </source>
</evidence>
<dbReference type="PANTHER" id="PTHR43845">
    <property type="entry name" value="BLR5969 PROTEIN"/>
    <property type="match status" value="1"/>
</dbReference>